<feature type="region of interest" description="Disordered" evidence="1">
    <location>
        <begin position="344"/>
        <end position="376"/>
    </location>
</feature>
<keyword evidence="4" id="KW-1185">Reference proteome</keyword>
<dbReference type="InterPro" id="IPR016024">
    <property type="entry name" value="ARM-type_fold"/>
</dbReference>
<name>X6MRV1_RETFI</name>
<dbReference type="InterPro" id="IPR000938">
    <property type="entry name" value="CAP-Gly_domain"/>
</dbReference>
<feature type="region of interest" description="Disordered" evidence="1">
    <location>
        <begin position="74"/>
        <end position="98"/>
    </location>
</feature>
<dbReference type="SMART" id="SM01052">
    <property type="entry name" value="CAP_GLY"/>
    <property type="match status" value="1"/>
</dbReference>
<sequence>MHMYIRIYKKMHVWYGITGNVCIGIECDKEIANGNNGTFNGTKYFDCPPGKGTFVVPARIRVIVKKAIHVDRFQSRGRSGMKSPPPKNRSQSTRGGKVLNVNKKLELQKSTSVPKKQGVVNPPEVSLDIPKDATPKEIVDILLSCLSTITSALQLRLEAIDKYKYIVSEDEKVSPEDVKYAIAEFKNPMQTQLRDQDVSVHEKVFDVIVAMAKYYPDAFNGSTVFYIKKMMVHLSKKNTKSVIACEKAIVEVIKVMADPRKLVAGFAASVQDKSSVVRKQAFVFLKSILERYVATKSETKMGSDLTKTTLASASASALALASTTALAPVATPQNGNDTIVAVSAENKESKESTEKSSDLPSPTRLGAGAGAGTGTPAKETLDLMTEALKVGLKDKDKIVLMEAMECANLLSTINESRSEALVSNMPPQFRKTYQLKYGGAASSLQKAVSNPTISDAKSLQFLIIVGCV</sequence>
<feature type="compositionally biased region" description="Basic and acidic residues" evidence="1">
    <location>
        <begin position="345"/>
        <end position="357"/>
    </location>
</feature>
<dbReference type="Proteomes" id="UP000023152">
    <property type="component" value="Unassembled WGS sequence"/>
</dbReference>
<reference evidence="3 4" key="1">
    <citation type="journal article" date="2013" name="Curr. Biol.">
        <title>The Genome of the Foraminiferan Reticulomyxa filosa.</title>
        <authorList>
            <person name="Glockner G."/>
            <person name="Hulsmann N."/>
            <person name="Schleicher M."/>
            <person name="Noegel A.A."/>
            <person name="Eichinger L."/>
            <person name="Gallinger C."/>
            <person name="Pawlowski J."/>
            <person name="Sierra R."/>
            <person name="Euteneuer U."/>
            <person name="Pillet L."/>
            <person name="Moustafa A."/>
            <person name="Platzer M."/>
            <person name="Groth M."/>
            <person name="Szafranski K."/>
            <person name="Schliwa M."/>
        </authorList>
    </citation>
    <scope>NUCLEOTIDE SEQUENCE [LARGE SCALE GENOMIC DNA]</scope>
</reference>
<evidence type="ECO:0000256" key="1">
    <source>
        <dbReference type="SAM" id="MobiDB-lite"/>
    </source>
</evidence>
<dbReference type="InterPro" id="IPR036859">
    <property type="entry name" value="CAP-Gly_dom_sf"/>
</dbReference>
<dbReference type="Pfam" id="PF01302">
    <property type="entry name" value="CAP_GLY"/>
    <property type="match status" value="1"/>
</dbReference>
<proteinExistence type="predicted"/>
<evidence type="ECO:0000313" key="4">
    <source>
        <dbReference type="Proteomes" id="UP000023152"/>
    </source>
</evidence>
<dbReference type="Gene3D" id="2.30.30.190">
    <property type="entry name" value="CAP Gly-rich-like domain"/>
    <property type="match status" value="1"/>
</dbReference>
<dbReference type="EMBL" id="ASPP01018121">
    <property type="protein sequence ID" value="ETO16549.1"/>
    <property type="molecule type" value="Genomic_DNA"/>
</dbReference>
<protein>
    <recommendedName>
        <fullName evidence="2">CAP-Gly domain-containing protein</fullName>
    </recommendedName>
</protein>
<gene>
    <name evidence="3" type="ORF">RFI_20789</name>
</gene>
<comment type="caution">
    <text evidence="3">The sequence shown here is derived from an EMBL/GenBank/DDBJ whole genome shotgun (WGS) entry which is preliminary data.</text>
</comment>
<evidence type="ECO:0000313" key="3">
    <source>
        <dbReference type="EMBL" id="ETO16549.1"/>
    </source>
</evidence>
<dbReference type="Gene3D" id="1.25.10.10">
    <property type="entry name" value="Leucine-rich Repeat Variant"/>
    <property type="match status" value="1"/>
</dbReference>
<dbReference type="SUPFAM" id="SSF48371">
    <property type="entry name" value="ARM repeat"/>
    <property type="match status" value="1"/>
</dbReference>
<dbReference type="InterPro" id="IPR011989">
    <property type="entry name" value="ARM-like"/>
</dbReference>
<dbReference type="AlphaFoldDB" id="X6MRV1"/>
<feature type="domain" description="CAP-Gly" evidence="2">
    <location>
        <begin position="23"/>
        <end position="56"/>
    </location>
</feature>
<dbReference type="OrthoDB" id="2130750at2759"/>
<evidence type="ECO:0000259" key="2">
    <source>
        <dbReference type="PROSITE" id="PS50245"/>
    </source>
</evidence>
<dbReference type="PROSITE" id="PS50245">
    <property type="entry name" value="CAP_GLY_2"/>
    <property type="match status" value="1"/>
</dbReference>
<organism evidence="3 4">
    <name type="scientific">Reticulomyxa filosa</name>
    <dbReference type="NCBI Taxonomy" id="46433"/>
    <lineage>
        <taxon>Eukaryota</taxon>
        <taxon>Sar</taxon>
        <taxon>Rhizaria</taxon>
        <taxon>Retaria</taxon>
        <taxon>Foraminifera</taxon>
        <taxon>Monothalamids</taxon>
        <taxon>Reticulomyxidae</taxon>
        <taxon>Reticulomyxa</taxon>
    </lineage>
</organism>
<dbReference type="SUPFAM" id="SSF74924">
    <property type="entry name" value="Cap-Gly domain"/>
    <property type="match status" value="1"/>
</dbReference>
<accession>X6MRV1</accession>